<dbReference type="OrthoDB" id="18959at2759"/>
<dbReference type="AlphaFoldDB" id="J4I812"/>
<dbReference type="GO" id="GO:0034501">
    <property type="term" value="P:protein localization to kinetochore"/>
    <property type="evidence" value="ECO:0007669"/>
    <property type="project" value="InterPro"/>
</dbReference>
<name>J4I812_9APHY</name>
<dbReference type="HOGENOM" id="CLU_062075_0_0_1"/>
<dbReference type="RefSeq" id="XP_012177889.1">
    <property type="nucleotide sequence ID" value="XM_012322499.1"/>
</dbReference>
<dbReference type="GeneID" id="24093517"/>
<dbReference type="STRING" id="599839.J4I812"/>
<dbReference type="GO" id="GO:0051315">
    <property type="term" value="P:attachment of mitotic spindle microtubules to kinetochore"/>
    <property type="evidence" value="ECO:0007669"/>
    <property type="project" value="TreeGrafter"/>
</dbReference>
<evidence type="ECO:0000313" key="3">
    <source>
        <dbReference type="EMBL" id="CCL98606.1"/>
    </source>
</evidence>
<reference evidence="3 4" key="1">
    <citation type="journal article" date="2012" name="Appl. Environ. Microbiol.">
        <title>Short-read sequencing for genomic analysis of the brown rot fungus Fibroporia radiculosa.</title>
        <authorList>
            <person name="Tang J.D."/>
            <person name="Perkins A.D."/>
            <person name="Sonstegard T.S."/>
            <person name="Schroeder S.G."/>
            <person name="Burgess S.C."/>
            <person name="Diehl S.V."/>
        </authorList>
    </citation>
    <scope>NUCLEOTIDE SEQUENCE [LARGE SCALE GENOMIC DNA]</scope>
    <source>
        <strain evidence="3 4">TFFH 294</strain>
    </source>
</reference>
<protein>
    <recommendedName>
        <fullName evidence="2">Kinetochore protein Sos7 coiled-coil domain-containing protein</fullName>
    </recommendedName>
</protein>
<dbReference type="Pfam" id="PF20882">
    <property type="entry name" value="Sos7"/>
    <property type="match status" value="1"/>
</dbReference>
<proteinExistence type="predicted"/>
<organism evidence="3 4">
    <name type="scientific">Fibroporia radiculosa</name>
    <dbReference type="NCBI Taxonomy" id="599839"/>
    <lineage>
        <taxon>Eukaryota</taxon>
        <taxon>Fungi</taxon>
        <taxon>Dikarya</taxon>
        <taxon>Basidiomycota</taxon>
        <taxon>Agaricomycotina</taxon>
        <taxon>Agaricomycetes</taxon>
        <taxon>Polyporales</taxon>
        <taxon>Fibroporiaceae</taxon>
        <taxon>Fibroporia</taxon>
    </lineage>
</organism>
<dbReference type="PANTHER" id="PTHR37329:SF1">
    <property type="entry name" value="KINETOCHORE PROTEIN SOS7"/>
    <property type="match status" value="1"/>
</dbReference>
<evidence type="ECO:0000259" key="2">
    <source>
        <dbReference type="Pfam" id="PF20882"/>
    </source>
</evidence>
<dbReference type="InParanoid" id="J4I812"/>
<feature type="domain" description="Kinetochore protein Sos7 coiled-coil" evidence="2">
    <location>
        <begin position="95"/>
        <end position="167"/>
    </location>
</feature>
<sequence length="378" mass="42139">MLSLEAENSTKLQAARSLQSTLENTRLHLVDCRDQFDSQQNNPESEFTQIFEGRKGLTDPAVAGVHVASQIVSTTVSVLTLAYVVLIDISFPKSFLRKLKVQYLEQKAKDQYIKTIVSDDAPNINAEDNERLRLANEQKKEALKLAKARLIEKDGDIRKLAPLVEQDFNKARTLTNEAATLASKILDARLQLTRLRQAYPHPRLTIPAANAQLDMQVAEMQRFDDELQSLNESVDQAKDKVKEGAREVERLRAERAEVEKLARAGKDEVEDGRVVGLYDWLTASLALHRALYSLQSFHSASENELRLTYLVPKSPSPSVQPMQIRIILLFVPNTRQLADAQIEGLADDCGDVVGAHVQANDVPGLIAAVLARARSDLQ</sequence>
<evidence type="ECO:0000313" key="4">
    <source>
        <dbReference type="Proteomes" id="UP000006352"/>
    </source>
</evidence>
<dbReference type="PANTHER" id="PTHR37329">
    <property type="entry name" value="KINETOCHORE PROTEIN SOS7"/>
    <property type="match status" value="1"/>
</dbReference>
<accession>J4I812</accession>
<dbReference type="Proteomes" id="UP000006352">
    <property type="component" value="Unassembled WGS sequence"/>
</dbReference>
<keyword evidence="4" id="KW-1185">Reference proteome</keyword>
<dbReference type="EMBL" id="HE796892">
    <property type="protein sequence ID" value="CCL98606.1"/>
    <property type="molecule type" value="Genomic_DNA"/>
</dbReference>
<gene>
    <name evidence="3" type="ORF">FIBRA_00608</name>
</gene>
<keyword evidence="1" id="KW-0175">Coiled coil</keyword>
<dbReference type="InterPro" id="IPR037475">
    <property type="entry name" value="Sos7"/>
</dbReference>
<evidence type="ECO:0000256" key="1">
    <source>
        <dbReference type="SAM" id="Coils"/>
    </source>
</evidence>
<dbReference type="GO" id="GO:0000776">
    <property type="term" value="C:kinetochore"/>
    <property type="evidence" value="ECO:0007669"/>
    <property type="project" value="InterPro"/>
</dbReference>
<dbReference type="InterPro" id="IPR048781">
    <property type="entry name" value="Sos7_CC"/>
</dbReference>
<feature type="coiled-coil region" evidence="1">
    <location>
        <begin position="213"/>
        <end position="268"/>
    </location>
</feature>